<feature type="transmembrane region" description="Helical" evidence="7">
    <location>
        <begin position="158"/>
        <end position="179"/>
    </location>
</feature>
<feature type="transmembrane region" description="Helical" evidence="7">
    <location>
        <begin position="100"/>
        <end position="122"/>
    </location>
</feature>
<comment type="similarity">
    <text evidence="7">Belongs to the binding-protein-dependent transport system permease family.</text>
</comment>
<feature type="transmembrane region" description="Helical" evidence="7">
    <location>
        <begin position="129"/>
        <end position="152"/>
    </location>
</feature>
<evidence type="ECO:0000256" key="5">
    <source>
        <dbReference type="ARBA" id="ARBA00022989"/>
    </source>
</evidence>
<keyword evidence="3" id="KW-1003">Cell membrane</keyword>
<reference evidence="10" key="1">
    <citation type="journal article" date="2019" name="Int. J. Syst. Evol. Microbiol.">
        <title>The Global Catalogue of Microorganisms (GCM) 10K type strain sequencing project: providing services to taxonomists for standard genome sequencing and annotation.</title>
        <authorList>
            <consortium name="The Broad Institute Genomics Platform"/>
            <consortium name="The Broad Institute Genome Sequencing Center for Infectious Disease"/>
            <person name="Wu L."/>
            <person name="Ma J."/>
        </authorList>
    </citation>
    <scope>NUCLEOTIDE SEQUENCE [LARGE SCALE GENOMIC DNA]</scope>
    <source>
        <strain evidence="10">CECT 8482</strain>
    </source>
</reference>
<name>A0ABT8D7Y9_9RHOB</name>
<feature type="domain" description="ABC transmembrane type-1" evidence="8">
    <location>
        <begin position="94"/>
        <end position="282"/>
    </location>
</feature>
<dbReference type="PANTHER" id="PTHR30151">
    <property type="entry name" value="ALKANE SULFONATE ABC TRANSPORTER-RELATED, MEMBRANE SUBUNIT"/>
    <property type="match status" value="1"/>
</dbReference>
<evidence type="ECO:0000259" key="8">
    <source>
        <dbReference type="PROSITE" id="PS50928"/>
    </source>
</evidence>
<feature type="transmembrane region" description="Helical" evidence="7">
    <location>
        <begin position="261"/>
        <end position="286"/>
    </location>
</feature>
<feature type="transmembrane region" description="Helical" evidence="7">
    <location>
        <begin position="42"/>
        <end position="59"/>
    </location>
</feature>
<evidence type="ECO:0000313" key="9">
    <source>
        <dbReference type="EMBL" id="MDN3712893.1"/>
    </source>
</evidence>
<dbReference type="EMBL" id="JAUFRC010000001">
    <property type="protein sequence ID" value="MDN3712893.1"/>
    <property type="molecule type" value="Genomic_DNA"/>
</dbReference>
<dbReference type="CDD" id="cd06261">
    <property type="entry name" value="TM_PBP2"/>
    <property type="match status" value="1"/>
</dbReference>
<organism evidence="9 10">
    <name type="scientific">Paracoccus cavernae</name>
    <dbReference type="NCBI Taxonomy" id="1571207"/>
    <lineage>
        <taxon>Bacteria</taxon>
        <taxon>Pseudomonadati</taxon>
        <taxon>Pseudomonadota</taxon>
        <taxon>Alphaproteobacteria</taxon>
        <taxon>Rhodobacterales</taxon>
        <taxon>Paracoccaceae</taxon>
        <taxon>Paracoccus</taxon>
    </lineage>
</organism>
<dbReference type="Proteomes" id="UP001243846">
    <property type="component" value="Unassembled WGS sequence"/>
</dbReference>
<dbReference type="Pfam" id="PF00528">
    <property type="entry name" value="BPD_transp_1"/>
    <property type="match status" value="1"/>
</dbReference>
<sequence length="298" mass="32922">MPFLMLWENRRERFHPTPDTALDLAVDPEEAARARRKRAEKIGRWLMPTLALVIAIVLWDRVVVWNQIPHYILPGPGLVAQTLVKDWAILGPAAWVTLKITLMALSVAVIGGVGLAVLFSLSRWAEMSFYPFAVILQVTPVVAIAPLIFIYVENRMAGLLLCAWIVAFFPILSNTTLGLRSVDHNLSDLYRIYGATRWQRLVRLQLPSALPYFLGGLRIAGGLSLIGAVVAEYVAGTGGIGSGLAFRILEASYRLNIPRMFAALVLIAVLGVLIFAALALVSHLALRKWHESAIKREI</sequence>
<keyword evidence="2 7" id="KW-0813">Transport</keyword>
<evidence type="ECO:0000313" key="10">
    <source>
        <dbReference type="Proteomes" id="UP001243846"/>
    </source>
</evidence>
<protein>
    <submittedName>
        <fullName evidence="9">ABC transporter permease</fullName>
    </submittedName>
</protein>
<dbReference type="SUPFAM" id="SSF161098">
    <property type="entry name" value="MetI-like"/>
    <property type="match status" value="1"/>
</dbReference>
<comment type="subcellular location">
    <subcellularLocation>
        <location evidence="1 7">Cell membrane</location>
        <topology evidence="1 7">Multi-pass membrane protein</topology>
    </subcellularLocation>
</comment>
<comment type="caution">
    <text evidence="9">The sequence shown here is derived from an EMBL/GenBank/DDBJ whole genome shotgun (WGS) entry which is preliminary data.</text>
</comment>
<dbReference type="PANTHER" id="PTHR30151:SF41">
    <property type="entry name" value="ABC TRANSPORTER PERMEASE PROTEIN"/>
    <property type="match status" value="1"/>
</dbReference>
<evidence type="ECO:0000256" key="7">
    <source>
        <dbReference type="RuleBase" id="RU363032"/>
    </source>
</evidence>
<keyword evidence="10" id="KW-1185">Reference proteome</keyword>
<gene>
    <name evidence="9" type="ORF">QWZ10_16115</name>
</gene>
<evidence type="ECO:0000256" key="6">
    <source>
        <dbReference type="ARBA" id="ARBA00023136"/>
    </source>
</evidence>
<keyword evidence="4 7" id="KW-0812">Transmembrane</keyword>
<proteinExistence type="inferred from homology"/>
<evidence type="ECO:0000256" key="4">
    <source>
        <dbReference type="ARBA" id="ARBA00022692"/>
    </source>
</evidence>
<evidence type="ECO:0000256" key="1">
    <source>
        <dbReference type="ARBA" id="ARBA00004651"/>
    </source>
</evidence>
<evidence type="ECO:0000256" key="3">
    <source>
        <dbReference type="ARBA" id="ARBA00022475"/>
    </source>
</evidence>
<dbReference type="PROSITE" id="PS50928">
    <property type="entry name" value="ABC_TM1"/>
    <property type="match status" value="1"/>
</dbReference>
<evidence type="ECO:0000256" key="2">
    <source>
        <dbReference type="ARBA" id="ARBA00022448"/>
    </source>
</evidence>
<keyword evidence="6 7" id="KW-0472">Membrane</keyword>
<dbReference type="Gene3D" id="1.10.3720.10">
    <property type="entry name" value="MetI-like"/>
    <property type="match status" value="1"/>
</dbReference>
<accession>A0ABT8D7Y9</accession>
<dbReference type="InterPro" id="IPR000515">
    <property type="entry name" value="MetI-like"/>
</dbReference>
<dbReference type="InterPro" id="IPR035906">
    <property type="entry name" value="MetI-like_sf"/>
</dbReference>
<feature type="transmembrane region" description="Helical" evidence="7">
    <location>
        <begin position="225"/>
        <end position="249"/>
    </location>
</feature>
<keyword evidence="5 7" id="KW-1133">Transmembrane helix</keyword>